<evidence type="ECO:0000259" key="4">
    <source>
        <dbReference type="PROSITE" id="PS50893"/>
    </source>
</evidence>
<evidence type="ECO:0000313" key="5">
    <source>
        <dbReference type="EMBL" id="NSL51356.1"/>
    </source>
</evidence>
<dbReference type="InterPro" id="IPR027417">
    <property type="entry name" value="P-loop_NTPase"/>
</dbReference>
<evidence type="ECO:0000256" key="1">
    <source>
        <dbReference type="ARBA" id="ARBA00022448"/>
    </source>
</evidence>
<evidence type="ECO:0000256" key="3">
    <source>
        <dbReference type="ARBA" id="ARBA00022840"/>
    </source>
</evidence>
<dbReference type="PROSITE" id="PS50893">
    <property type="entry name" value="ABC_TRANSPORTER_2"/>
    <property type="match status" value="1"/>
</dbReference>
<dbReference type="InterPro" id="IPR003439">
    <property type="entry name" value="ABC_transporter-like_ATP-bd"/>
</dbReference>
<keyword evidence="2" id="KW-0547">Nucleotide-binding</keyword>
<keyword evidence="6" id="KW-1185">Reference proteome</keyword>
<name>A0A8J8GDW5_9BACI</name>
<dbReference type="Gene3D" id="3.40.50.300">
    <property type="entry name" value="P-loop containing nucleotide triphosphate hydrolases"/>
    <property type="match status" value="1"/>
</dbReference>
<evidence type="ECO:0000313" key="6">
    <source>
        <dbReference type="Proteomes" id="UP000625804"/>
    </source>
</evidence>
<dbReference type="Pfam" id="PF00005">
    <property type="entry name" value="ABC_tran"/>
    <property type="match status" value="1"/>
</dbReference>
<protein>
    <submittedName>
        <fullName evidence="5">ABC transporter ATP-binding protein</fullName>
    </submittedName>
</protein>
<dbReference type="RefSeq" id="WP_173730559.1">
    <property type="nucleotide sequence ID" value="NZ_JABTTE010000005.1"/>
</dbReference>
<dbReference type="PROSITE" id="PS00211">
    <property type="entry name" value="ABC_TRANSPORTER_1"/>
    <property type="match status" value="1"/>
</dbReference>
<feature type="domain" description="ABC transporter" evidence="4">
    <location>
        <begin position="4"/>
        <end position="235"/>
    </location>
</feature>
<sequence>MAILEIDQVYHTYFSPKTATTALENISISIEEGEFISFLGPSGCGKTTLLSIIAGLIEPTSGTIKIDGIQVKNRKGLIGYMLQQDYLFPWKTIEENILLGLKIMKKDSEENRQRALHLLNEMNLGNVEKQYPRELSGGMRQRVALVRTLSTNPKILLLDEPFSALDYQTKLKLENLVFRTLKEYNKTALLVTHDIGEAIAMSDRIFLLKAKPGEIVQSFIVPPELKAIEPFEARQHPKFSELFQQIWEELNKLESKTTTT</sequence>
<gene>
    <name evidence="5" type="ORF">HR057_06170</name>
</gene>
<organism evidence="5 6">
    <name type="scientific">Calidifontibacillus erzurumensis</name>
    <dbReference type="NCBI Taxonomy" id="2741433"/>
    <lineage>
        <taxon>Bacteria</taxon>
        <taxon>Bacillati</taxon>
        <taxon>Bacillota</taxon>
        <taxon>Bacilli</taxon>
        <taxon>Bacillales</taxon>
        <taxon>Bacillaceae</taxon>
        <taxon>Calidifontibacillus/Schinkia group</taxon>
        <taxon>Calidifontibacillus</taxon>
    </lineage>
</organism>
<dbReference type="PANTHER" id="PTHR42788">
    <property type="entry name" value="TAURINE IMPORT ATP-BINDING PROTEIN-RELATED"/>
    <property type="match status" value="1"/>
</dbReference>
<dbReference type="InterPro" id="IPR017871">
    <property type="entry name" value="ABC_transporter-like_CS"/>
</dbReference>
<dbReference type="GO" id="GO:0016887">
    <property type="term" value="F:ATP hydrolysis activity"/>
    <property type="evidence" value="ECO:0007669"/>
    <property type="project" value="InterPro"/>
</dbReference>
<keyword evidence="1" id="KW-0813">Transport</keyword>
<dbReference type="CDD" id="cd03293">
    <property type="entry name" value="ABC_NrtD_SsuB_transporters"/>
    <property type="match status" value="1"/>
</dbReference>
<dbReference type="GO" id="GO:0005524">
    <property type="term" value="F:ATP binding"/>
    <property type="evidence" value="ECO:0007669"/>
    <property type="project" value="UniProtKB-KW"/>
</dbReference>
<dbReference type="InterPro" id="IPR003593">
    <property type="entry name" value="AAA+_ATPase"/>
</dbReference>
<dbReference type="AlphaFoldDB" id="A0A8J8GDW5"/>
<evidence type="ECO:0000256" key="2">
    <source>
        <dbReference type="ARBA" id="ARBA00022741"/>
    </source>
</evidence>
<dbReference type="Proteomes" id="UP000625804">
    <property type="component" value="Unassembled WGS sequence"/>
</dbReference>
<dbReference type="PANTHER" id="PTHR42788:SF21">
    <property type="entry name" value="ABC TRANSPORTER ATP-BINDING PROTEIN"/>
    <property type="match status" value="1"/>
</dbReference>
<keyword evidence="3 5" id="KW-0067">ATP-binding</keyword>
<dbReference type="EMBL" id="JABTTE010000005">
    <property type="protein sequence ID" value="NSL51356.1"/>
    <property type="molecule type" value="Genomic_DNA"/>
</dbReference>
<accession>A0A8J8GDW5</accession>
<comment type="caution">
    <text evidence="5">The sequence shown here is derived from an EMBL/GenBank/DDBJ whole genome shotgun (WGS) entry which is preliminary data.</text>
</comment>
<proteinExistence type="predicted"/>
<dbReference type="SMART" id="SM00382">
    <property type="entry name" value="AAA"/>
    <property type="match status" value="1"/>
</dbReference>
<reference evidence="5" key="1">
    <citation type="submission" date="2020-06" db="EMBL/GenBank/DDBJ databases">
        <title>A novel thermopfilic bacterium from Erzurum, Turkey.</title>
        <authorList>
            <person name="Adiguzel A."/>
            <person name="Ay H."/>
            <person name="Baltaci M.O."/>
        </authorList>
    </citation>
    <scope>NUCLEOTIDE SEQUENCE</scope>
    <source>
        <strain evidence="5">P2</strain>
    </source>
</reference>
<dbReference type="SUPFAM" id="SSF52540">
    <property type="entry name" value="P-loop containing nucleoside triphosphate hydrolases"/>
    <property type="match status" value="1"/>
</dbReference>
<dbReference type="InterPro" id="IPR050166">
    <property type="entry name" value="ABC_transporter_ATP-bind"/>
</dbReference>